<comment type="subcellular location">
    <subcellularLocation>
        <location evidence="1">Nucleus</location>
        <location evidence="1">Nucleolus</location>
    </subcellularLocation>
</comment>
<comment type="similarity">
    <text evidence="2">Belongs to the NOP16 family.</text>
</comment>
<dbReference type="Pfam" id="PF09420">
    <property type="entry name" value="Nop16"/>
    <property type="match status" value="1"/>
</dbReference>
<keyword evidence="4" id="KW-0539">Nucleus</keyword>
<sequence length="195" mass="21902">MARSRRKYKKCRPKVRVGLPRKKPGVFKPTFTIPEELLSLAAAASSDAAGEKKNKFWDDKGSYLQNYRTFGVVANPNLLGVRARNTDIVQSAELQLPDHDAAPVSEFDPVDSGSDLESEDLKTALGKKRRDGKAAALQPLTTMQRVHIGNLVMKYGDDYQAMFMDTKLNSMQHSVATLKKLCQRYNVQRKHYITS</sequence>
<proteinExistence type="inferred from homology"/>
<keyword evidence="6" id="KW-1185">Reference proteome</keyword>
<evidence type="ECO:0000256" key="2">
    <source>
        <dbReference type="ARBA" id="ARBA00008479"/>
    </source>
</evidence>
<dbReference type="InterPro" id="IPR019002">
    <property type="entry name" value="Ribosome_biogenesis_Nop16"/>
</dbReference>
<dbReference type="AlphaFoldDB" id="A0ABD0V0S1"/>
<evidence type="ECO:0000256" key="1">
    <source>
        <dbReference type="ARBA" id="ARBA00004604"/>
    </source>
</evidence>
<accession>A0ABD0V0S1</accession>
<dbReference type="PANTHER" id="PTHR13243">
    <property type="entry name" value="HSPC111 PROTEIN-RELATED"/>
    <property type="match status" value="1"/>
</dbReference>
<gene>
    <name evidence="5" type="ORF">M5K25_010584</name>
</gene>
<comment type="caution">
    <text evidence="5">The sequence shown here is derived from an EMBL/GenBank/DDBJ whole genome shotgun (WGS) entry which is preliminary data.</text>
</comment>
<evidence type="ECO:0000313" key="5">
    <source>
        <dbReference type="EMBL" id="KAL0918569.1"/>
    </source>
</evidence>
<protein>
    <recommendedName>
        <fullName evidence="3">Nucleolar protein 16</fullName>
    </recommendedName>
</protein>
<dbReference type="PANTHER" id="PTHR13243:SF1">
    <property type="entry name" value="NUCLEOLAR PROTEIN 16"/>
    <property type="match status" value="1"/>
</dbReference>
<evidence type="ECO:0000313" key="6">
    <source>
        <dbReference type="Proteomes" id="UP001552299"/>
    </source>
</evidence>
<evidence type="ECO:0000256" key="3">
    <source>
        <dbReference type="ARBA" id="ARBA00015522"/>
    </source>
</evidence>
<dbReference type="Proteomes" id="UP001552299">
    <property type="component" value="Unassembled WGS sequence"/>
</dbReference>
<organism evidence="5 6">
    <name type="scientific">Dendrobium thyrsiflorum</name>
    <name type="common">Pinecone-like raceme dendrobium</name>
    <name type="synonym">Orchid</name>
    <dbReference type="NCBI Taxonomy" id="117978"/>
    <lineage>
        <taxon>Eukaryota</taxon>
        <taxon>Viridiplantae</taxon>
        <taxon>Streptophyta</taxon>
        <taxon>Embryophyta</taxon>
        <taxon>Tracheophyta</taxon>
        <taxon>Spermatophyta</taxon>
        <taxon>Magnoliopsida</taxon>
        <taxon>Liliopsida</taxon>
        <taxon>Asparagales</taxon>
        <taxon>Orchidaceae</taxon>
        <taxon>Epidendroideae</taxon>
        <taxon>Malaxideae</taxon>
        <taxon>Dendrobiinae</taxon>
        <taxon>Dendrobium</taxon>
    </lineage>
</organism>
<dbReference type="EMBL" id="JANQDX010000009">
    <property type="protein sequence ID" value="KAL0918569.1"/>
    <property type="molecule type" value="Genomic_DNA"/>
</dbReference>
<name>A0ABD0V0S1_DENTH</name>
<evidence type="ECO:0000256" key="4">
    <source>
        <dbReference type="ARBA" id="ARBA00023242"/>
    </source>
</evidence>
<reference evidence="5 6" key="1">
    <citation type="journal article" date="2024" name="Plant Biotechnol. J.">
        <title>Dendrobium thyrsiflorum genome and its molecular insights into genes involved in important horticultural traits.</title>
        <authorList>
            <person name="Chen B."/>
            <person name="Wang J.Y."/>
            <person name="Zheng P.J."/>
            <person name="Li K.L."/>
            <person name="Liang Y.M."/>
            <person name="Chen X.F."/>
            <person name="Zhang C."/>
            <person name="Zhao X."/>
            <person name="He X."/>
            <person name="Zhang G.Q."/>
            <person name="Liu Z.J."/>
            <person name="Xu Q."/>
        </authorList>
    </citation>
    <scope>NUCLEOTIDE SEQUENCE [LARGE SCALE GENOMIC DNA]</scope>
    <source>
        <strain evidence="5">GZMU011</strain>
    </source>
</reference>
<dbReference type="GO" id="GO:0005730">
    <property type="term" value="C:nucleolus"/>
    <property type="evidence" value="ECO:0007669"/>
    <property type="project" value="UniProtKB-SubCell"/>
</dbReference>